<dbReference type="KEGG" id="dmo:Dmoj_GI18667"/>
<evidence type="ECO:0000256" key="6">
    <source>
        <dbReference type="ARBA" id="ARBA00022859"/>
    </source>
</evidence>
<dbReference type="GO" id="GO:0045087">
    <property type="term" value="P:innate immune response"/>
    <property type="evidence" value="ECO:0007669"/>
    <property type="project" value="UniProtKB-KW"/>
</dbReference>
<evidence type="ECO:0000313" key="10">
    <source>
        <dbReference type="EMBL" id="EDW10192.2"/>
    </source>
</evidence>
<keyword evidence="11" id="KW-1185">Reference proteome</keyword>
<evidence type="ECO:0000259" key="9">
    <source>
        <dbReference type="PROSITE" id="PS51969"/>
    </source>
</evidence>
<feature type="signal peptide" evidence="8">
    <location>
        <begin position="1"/>
        <end position="27"/>
    </location>
</feature>
<feature type="chain" id="PRO_5006456655" description="CBM39 domain-containing protein" evidence="8">
    <location>
        <begin position="28"/>
        <end position="165"/>
    </location>
</feature>
<dbReference type="InterPro" id="IPR031756">
    <property type="entry name" value="BGBP_N"/>
</dbReference>
<evidence type="ECO:0000256" key="7">
    <source>
        <dbReference type="ARBA" id="ARBA00023180"/>
    </source>
</evidence>
<keyword evidence="6" id="KW-0391">Immunity</keyword>
<name>B4KPJ6_DROMO</name>
<dbReference type="Gene3D" id="2.60.40.2140">
    <property type="entry name" value="Beta-1,3-glucan-recognition protein, N-terminal domain"/>
    <property type="match status" value="1"/>
</dbReference>
<evidence type="ECO:0000256" key="2">
    <source>
        <dbReference type="ARBA" id="ARBA00008781"/>
    </source>
</evidence>
<dbReference type="EMBL" id="CH933808">
    <property type="protein sequence ID" value="EDW10192.2"/>
    <property type="molecule type" value="Genomic_DNA"/>
</dbReference>
<dbReference type="HOGENOM" id="CLU_108186_1_0_1"/>
<dbReference type="FunFam" id="2.60.40.2140:FF:000001">
    <property type="entry name" value="Beta-1,3-glucan-binding protein"/>
    <property type="match status" value="1"/>
</dbReference>
<reference evidence="10 11" key="1">
    <citation type="journal article" date="2007" name="Nature">
        <title>Evolution of genes and genomes on the Drosophila phylogeny.</title>
        <authorList>
            <consortium name="Drosophila 12 Genomes Consortium"/>
            <person name="Clark A.G."/>
            <person name="Eisen M.B."/>
            <person name="Smith D.R."/>
            <person name="Bergman C.M."/>
            <person name="Oliver B."/>
            <person name="Markow T.A."/>
            <person name="Kaufman T.C."/>
            <person name="Kellis M."/>
            <person name="Gelbart W."/>
            <person name="Iyer V.N."/>
            <person name="Pollard D.A."/>
            <person name="Sackton T.B."/>
            <person name="Larracuente A.M."/>
            <person name="Singh N.D."/>
            <person name="Abad J.P."/>
            <person name="Abt D.N."/>
            <person name="Adryan B."/>
            <person name="Aguade M."/>
            <person name="Akashi H."/>
            <person name="Anderson W.W."/>
            <person name="Aquadro C.F."/>
            <person name="Ardell D.H."/>
            <person name="Arguello R."/>
            <person name="Artieri C.G."/>
            <person name="Barbash D.A."/>
            <person name="Barker D."/>
            <person name="Barsanti P."/>
            <person name="Batterham P."/>
            <person name="Batzoglou S."/>
            <person name="Begun D."/>
            <person name="Bhutkar A."/>
            <person name="Blanco E."/>
            <person name="Bosak S.A."/>
            <person name="Bradley R.K."/>
            <person name="Brand A.D."/>
            <person name="Brent M.R."/>
            <person name="Brooks A.N."/>
            <person name="Brown R.H."/>
            <person name="Butlin R.K."/>
            <person name="Caggese C."/>
            <person name="Calvi B.R."/>
            <person name="Bernardo de Carvalho A."/>
            <person name="Caspi A."/>
            <person name="Castrezana S."/>
            <person name="Celniker S.E."/>
            <person name="Chang J.L."/>
            <person name="Chapple C."/>
            <person name="Chatterji S."/>
            <person name="Chinwalla A."/>
            <person name="Civetta A."/>
            <person name="Clifton S.W."/>
            <person name="Comeron J.M."/>
            <person name="Costello J.C."/>
            <person name="Coyne J.A."/>
            <person name="Daub J."/>
            <person name="David R.G."/>
            <person name="Delcher A.L."/>
            <person name="Delehaunty K."/>
            <person name="Do C.B."/>
            <person name="Ebling H."/>
            <person name="Edwards K."/>
            <person name="Eickbush T."/>
            <person name="Evans J.D."/>
            <person name="Filipski A."/>
            <person name="Findeiss S."/>
            <person name="Freyhult E."/>
            <person name="Fulton L."/>
            <person name="Fulton R."/>
            <person name="Garcia A.C."/>
            <person name="Gardiner A."/>
            <person name="Garfield D.A."/>
            <person name="Garvin B.E."/>
            <person name="Gibson G."/>
            <person name="Gilbert D."/>
            <person name="Gnerre S."/>
            <person name="Godfrey J."/>
            <person name="Good R."/>
            <person name="Gotea V."/>
            <person name="Gravely B."/>
            <person name="Greenberg A.J."/>
            <person name="Griffiths-Jones S."/>
            <person name="Gross S."/>
            <person name="Guigo R."/>
            <person name="Gustafson E.A."/>
            <person name="Haerty W."/>
            <person name="Hahn M.W."/>
            <person name="Halligan D.L."/>
            <person name="Halpern A.L."/>
            <person name="Halter G.M."/>
            <person name="Han M.V."/>
            <person name="Heger A."/>
            <person name="Hillier L."/>
            <person name="Hinrichs A.S."/>
            <person name="Holmes I."/>
            <person name="Hoskins R.A."/>
            <person name="Hubisz M.J."/>
            <person name="Hultmark D."/>
            <person name="Huntley M.A."/>
            <person name="Jaffe D.B."/>
            <person name="Jagadeeshan S."/>
            <person name="Jeck W.R."/>
            <person name="Johnson J."/>
            <person name="Jones C.D."/>
            <person name="Jordan W.C."/>
            <person name="Karpen G.H."/>
            <person name="Kataoka E."/>
            <person name="Keightley P.D."/>
            <person name="Kheradpour P."/>
            <person name="Kirkness E.F."/>
            <person name="Koerich L.B."/>
            <person name="Kristiansen K."/>
            <person name="Kudrna D."/>
            <person name="Kulathinal R.J."/>
            <person name="Kumar S."/>
            <person name="Kwok R."/>
            <person name="Lander E."/>
            <person name="Langley C.H."/>
            <person name="Lapoint R."/>
            <person name="Lazzaro B.P."/>
            <person name="Lee S.J."/>
            <person name="Levesque L."/>
            <person name="Li R."/>
            <person name="Lin C.F."/>
            <person name="Lin M.F."/>
            <person name="Lindblad-Toh K."/>
            <person name="Llopart A."/>
            <person name="Long M."/>
            <person name="Low L."/>
            <person name="Lozovsky E."/>
            <person name="Lu J."/>
            <person name="Luo M."/>
            <person name="Machado C.A."/>
            <person name="Makalowski W."/>
            <person name="Marzo M."/>
            <person name="Matsuda M."/>
            <person name="Matzkin L."/>
            <person name="McAllister B."/>
            <person name="McBride C.S."/>
            <person name="McKernan B."/>
            <person name="McKernan K."/>
            <person name="Mendez-Lago M."/>
            <person name="Minx P."/>
            <person name="Mollenhauer M.U."/>
            <person name="Montooth K."/>
            <person name="Mount S.M."/>
            <person name="Mu X."/>
            <person name="Myers E."/>
            <person name="Negre B."/>
            <person name="Newfeld S."/>
            <person name="Nielsen R."/>
            <person name="Noor M.A."/>
            <person name="O'Grady P."/>
            <person name="Pachter L."/>
            <person name="Papaceit M."/>
            <person name="Parisi M.J."/>
            <person name="Parisi M."/>
            <person name="Parts L."/>
            <person name="Pedersen J.S."/>
            <person name="Pesole G."/>
            <person name="Phillippy A.M."/>
            <person name="Ponting C.P."/>
            <person name="Pop M."/>
            <person name="Porcelli D."/>
            <person name="Powell J.R."/>
            <person name="Prohaska S."/>
            <person name="Pruitt K."/>
            <person name="Puig M."/>
            <person name="Quesneville H."/>
            <person name="Ram K.R."/>
            <person name="Rand D."/>
            <person name="Rasmussen M.D."/>
            <person name="Reed L.K."/>
            <person name="Reenan R."/>
            <person name="Reily A."/>
            <person name="Remington K.A."/>
            <person name="Rieger T.T."/>
            <person name="Ritchie M.G."/>
            <person name="Robin C."/>
            <person name="Rogers Y.H."/>
            <person name="Rohde C."/>
            <person name="Rozas J."/>
            <person name="Rubenfield M.J."/>
            <person name="Ruiz A."/>
            <person name="Russo S."/>
            <person name="Salzberg S.L."/>
            <person name="Sanchez-Gracia A."/>
            <person name="Saranga D.J."/>
            <person name="Sato H."/>
            <person name="Schaeffer S.W."/>
            <person name="Schatz M.C."/>
            <person name="Schlenke T."/>
            <person name="Schwartz R."/>
            <person name="Segarra C."/>
            <person name="Singh R.S."/>
            <person name="Sirot L."/>
            <person name="Sirota M."/>
            <person name="Sisneros N.B."/>
            <person name="Smith C.D."/>
            <person name="Smith T.F."/>
            <person name="Spieth J."/>
            <person name="Stage D.E."/>
            <person name="Stark A."/>
            <person name="Stephan W."/>
            <person name="Strausberg R.L."/>
            <person name="Strempel S."/>
            <person name="Sturgill D."/>
            <person name="Sutton G."/>
            <person name="Sutton G.G."/>
            <person name="Tao W."/>
            <person name="Teichmann S."/>
            <person name="Tobari Y.N."/>
            <person name="Tomimura Y."/>
            <person name="Tsolas J.M."/>
            <person name="Valente V.L."/>
            <person name="Venter E."/>
            <person name="Venter J.C."/>
            <person name="Vicario S."/>
            <person name="Vieira F.G."/>
            <person name="Vilella A.J."/>
            <person name="Villasante A."/>
            <person name="Walenz B."/>
            <person name="Wang J."/>
            <person name="Wasserman M."/>
            <person name="Watts T."/>
            <person name="Wilson D."/>
            <person name="Wilson R.K."/>
            <person name="Wing R.A."/>
            <person name="Wolfner M.F."/>
            <person name="Wong A."/>
            <person name="Wong G.K."/>
            <person name="Wu C.I."/>
            <person name="Wu G."/>
            <person name="Yamamoto D."/>
            <person name="Yang H.P."/>
            <person name="Yang S.P."/>
            <person name="Yorke J.A."/>
            <person name="Yoshida K."/>
            <person name="Zdobnov E."/>
            <person name="Zhang P."/>
            <person name="Zhang Y."/>
            <person name="Zimin A.V."/>
            <person name="Baldwin J."/>
            <person name="Abdouelleil A."/>
            <person name="Abdulkadir J."/>
            <person name="Abebe A."/>
            <person name="Abera B."/>
            <person name="Abreu J."/>
            <person name="Acer S.C."/>
            <person name="Aftuck L."/>
            <person name="Alexander A."/>
            <person name="An P."/>
            <person name="Anderson E."/>
            <person name="Anderson S."/>
            <person name="Arachi H."/>
            <person name="Azer M."/>
            <person name="Bachantsang P."/>
            <person name="Barry A."/>
            <person name="Bayul T."/>
            <person name="Berlin A."/>
            <person name="Bessette D."/>
            <person name="Bloom T."/>
            <person name="Blye J."/>
            <person name="Boguslavskiy L."/>
            <person name="Bonnet C."/>
            <person name="Boukhgalter B."/>
            <person name="Bourzgui I."/>
            <person name="Brown A."/>
            <person name="Cahill P."/>
            <person name="Channer S."/>
            <person name="Cheshatsang Y."/>
            <person name="Chuda L."/>
            <person name="Citroen M."/>
            <person name="Collymore A."/>
            <person name="Cooke P."/>
            <person name="Costello M."/>
            <person name="D'Aco K."/>
            <person name="Daza R."/>
            <person name="De Haan G."/>
            <person name="DeGray S."/>
            <person name="DeMaso C."/>
            <person name="Dhargay N."/>
            <person name="Dooley K."/>
            <person name="Dooley E."/>
            <person name="Doricent M."/>
            <person name="Dorje P."/>
            <person name="Dorjee K."/>
            <person name="Dupes A."/>
            <person name="Elong R."/>
            <person name="Falk J."/>
            <person name="Farina A."/>
            <person name="Faro S."/>
            <person name="Ferguson D."/>
            <person name="Fisher S."/>
            <person name="Foley C.D."/>
            <person name="Franke A."/>
            <person name="Friedrich D."/>
            <person name="Gadbois L."/>
            <person name="Gearin G."/>
            <person name="Gearin C.R."/>
            <person name="Giannoukos G."/>
            <person name="Goode T."/>
            <person name="Graham J."/>
            <person name="Grandbois E."/>
            <person name="Grewal S."/>
            <person name="Gyaltsen K."/>
            <person name="Hafez N."/>
            <person name="Hagos B."/>
            <person name="Hall J."/>
            <person name="Henson C."/>
            <person name="Hollinger A."/>
            <person name="Honan T."/>
            <person name="Huard M.D."/>
            <person name="Hughes L."/>
            <person name="Hurhula B."/>
            <person name="Husby M.E."/>
            <person name="Kamat A."/>
            <person name="Kanga B."/>
            <person name="Kashin S."/>
            <person name="Khazanovich D."/>
            <person name="Kisner P."/>
            <person name="Lance K."/>
            <person name="Lara M."/>
            <person name="Lee W."/>
            <person name="Lennon N."/>
            <person name="Letendre F."/>
            <person name="LeVine R."/>
            <person name="Lipovsky A."/>
            <person name="Liu X."/>
            <person name="Liu J."/>
            <person name="Liu S."/>
            <person name="Lokyitsang T."/>
            <person name="Lokyitsang Y."/>
            <person name="Lubonja R."/>
            <person name="Lui A."/>
            <person name="MacDonald P."/>
            <person name="Magnisalis V."/>
            <person name="Maru K."/>
            <person name="Matthews C."/>
            <person name="McCusker W."/>
            <person name="McDonough S."/>
            <person name="Mehta T."/>
            <person name="Meldrim J."/>
            <person name="Meneus L."/>
            <person name="Mihai O."/>
            <person name="Mihalev A."/>
            <person name="Mihova T."/>
            <person name="Mittelman R."/>
            <person name="Mlenga V."/>
            <person name="Montmayeur A."/>
            <person name="Mulrain L."/>
            <person name="Navidi A."/>
            <person name="Naylor J."/>
            <person name="Negash T."/>
            <person name="Nguyen T."/>
            <person name="Nguyen N."/>
            <person name="Nicol R."/>
            <person name="Norbu C."/>
            <person name="Norbu N."/>
            <person name="Novod N."/>
            <person name="O'Neill B."/>
            <person name="Osman S."/>
            <person name="Markiewicz E."/>
            <person name="Oyono O.L."/>
            <person name="Patti C."/>
            <person name="Phunkhang P."/>
            <person name="Pierre F."/>
            <person name="Priest M."/>
            <person name="Raghuraman S."/>
            <person name="Rege F."/>
            <person name="Reyes R."/>
            <person name="Rise C."/>
            <person name="Rogov P."/>
            <person name="Ross K."/>
            <person name="Ryan E."/>
            <person name="Settipalli S."/>
            <person name="Shea T."/>
            <person name="Sherpa N."/>
            <person name="Shi L."/>
            <person name="Shih D."/>
            <person name="Sparrow T."/>
            <person name="Spaulding J."/>
            <person name="Stalker J."/>
            <person name="Stange-Thomann N."/>
            <person name="Stavropoulos S."/>
            <person name="Stone C."/>
            <person name="Strader C."/>
            <person name="Tesfaye S."/>
            <person name="Thomson T."/>
            <person name="Thoulutsang Y."/>
            <person name="Thoulutsang D."/>
            <person name="Topham K."/>
            <person name="Topping I."/>
            <person name="Tsamla T."/>
            <person name="Vassiliev H."/>
            <person name="Vo A."/>
            <person name="Wangchuk T."/>
            <person name="Wangdi T."/>
            <person name="Weiand M."/>
            <person name="Wilkinson J."/>
            <person name="Wilson A."/>
            <person name="Yadav S."/>
            <person name="Young G."/>
            <person name="Yu Q."/>
            <person name="Zembek L."/>
            <person name="Zhong D."/>
            <person name="Zimmer A."/>
            <person name="Zwirko Z."/>
            <person name="Jaffe D.B."/>
            <person name="Alvarez P."/>
            <person name="Brockman W."/>
            <person name="Butler J."/>
            <person name="Chin C."/>
            <person name="Gnerre S."/>
            <person name="Grabherr M."/>
            <person name="Kleber M."/>
            <person name="Mauceli E."/>
            <person name="MacCallum I."/>
        </authorList>
    </citation>
    <scope>NUCLEOTIDE SEQUENCE [LARGE SCALE GENOMIC DNA]</scope>
    <source>
        <strain evidence="11">Tucson 15081-1352.22</strain>
    </source>
</reference>
<dbReference type="GO" id="GO:0030246">
    <property type="term" value="F:carbohydrate binding"/>
    <property type="evidence" value="ECO:0007669"/>
    <property type="project" value="InterPro"/>
</dbReference>
<dbReference type="AlphaFoldDB" id="B4KPJ6"/>
<gene>
    <name evidence="10" type="primary">Dmoj\GI18667</name>
    <name evidence="10" type="ORF">Dmoj_GI18667</name>
</gene>
<evidence type="ECO:0000313" key="11">
    <source>
        <dbReference type="Proteomes" id="UP000009192"/>
    </source>
</evidence>
<evidence type="ECO:0000256" key="8">
    <source>
        <dbReference type="SAM" id="SignalP"/>
    </source>
</evidence>
<sequence>MSIRLSARQMRALSALALLCINQLSLSICSAFGDLLSAEYEMRLLLSCAFILTAVGLGDAYKVPTAQVRVFYPKGFEVSIPHEEGISLFAFHGKLNEEFDGLEAGTWARDIPSAKRGRWTFRDRETALNLGDTLYYWTYVIYNGLGYREDDGAYVVTEYAPNRRN</sequence>
<protein>
    <recommendedName>
        <fullName evidence="9">CBM39 domain-containing protein</fullName>
    </recommendedName>
</protein>
<dbReference type="InParanoid" id="B4KPJ6"/>
<evidence type="ECO:0000256" key="4">
    <source>
        <dbReference type="ARBA" id="ARBA00022588"/>
    </source>
</evidence>
<comment type="similarity">
    <text evidence="2">Belongs to the insect beta-1,3-glucan binding protein family.</text>
</comment>
<proteinExistence type="inferred from homology"/>
<dbReference type="PROSITE" id="PS51969">
    <property type="entry name" value="CBM39"/>
    <property type="match status" value="1"/>
</dbReference>
<keyword evidence="5 8" id="KW-0732">Signal</keyword>
<comment type="subcellular location">
    <subcellularLocation>
        <location evidence="1">Secreted</location>
    </subcellularLocation>
</comment>
<dbReference type="GO" id="GO:0045088">
    <property type="term" value="P:regulation of innate immune response"/>
    <property type="evidence" value="ECO:0007669"/>
    <property type="project" value="UniProtKB-ARBA"/>
</dbReference>
<evidence type="ECO:0000256" key="5">
    <source>
        <dbReference type="ARBA" id="ARBA00022729"/>
    </source>
</evidence>
<organism evidence="10 11">
    <name type="scientific">Drosophila mojavensis</name>
    <name type="common">Fruit fly</name>
    <dbReference type="NCBI Taxonomy" id="7230"/>
    <lineage>
        <taxon>Eukaryota</taxon>
        <taxon>Metazoa</taxon>
        <taxon>Ecdysozoa</taxon>
        <taxon>Arthropoda</taxon>
        <taxon>Hexapoda</taxon>
        <taxon>Insecta</taxon>
        <taxon>Pterygota</taxon>
        <taxon>Neoptera</taxon>
        <taxon>Endopterygota</taxon>
        <taxon>Diptera</taxon>
        <taxon>Brachycera</taxon>
        <taxon>Muscomorpha</taxon>
        <taxon>Ephydroidea</taxon>
        <taxon>Drosophilidae</taxon>
        <taxon>Drosophila</taxon>
    </lineage>
</organism>
<keyword evidence="4" id="KW-0399">Innate immunity</keyword>
<accession>B4KPJ6</accession>
<keyword evidence="7" id="KW-0325">Glycoprotein</keyword>
<dbReference type="OrthoDB" id="4781at2759"/>
<evidence type="ECO:0000256" key="3">
    <source>
        <dbReference type="ARBA" id="ARBA00022525"/>
    </source>
</evidence>
<dbReference type="Pfam" id="PF15886">
    <property type="entry name" value="CBM39"/>
    <property type="match status" value="1"/>
</dbReference>
<evidence type="ECO:0000256" key="1">
    <source>
        <dbReference type="ARBA" id="ARBA00004613"/>
    </source>
</evidence>
<feature type="domain" description="CBM39" evidence="9">
    <location>
        <begin position="61"/>
        <end position="161"/>
    </location>
</feature>
<dbReference type="GO" id="GO:0005576">
    <property type="term" value="C:extracellular region"/>
    <property type="evidence" value="ECO:0007669"/>
    <property type="project" value="UniProtKB-SubCell"/>
</dbReference>
<dbReference type="Proteomes" id="UP000009192">
    <property type="component" value="Unassembled WGS sequence"/>
</dbReference>
<dbReference type="InterPro" id="IPR043030">
    <property type="entry name" value="BGBP_N_sf"/>
</dbReference>
<keyword evidence="3" id="KW-0964">Secreted</keyword>
<dbReference type="eggNOG" id="ENOG502RVCU">
    <property type="taxonomic scope" value="Eukaryota"/>
</dbReference>